<comment type="catalytic activity">
    <reaction evidence="18 19">
        <text>L-seryl-[protein] + ATP = O-phospho-L-seryl-[protein] + ADP + H(+)</text>
        <dbReference type="Rhea" id="RHEA:17989"/>
        <dbReference type="Rhea" id="RHEA-COMP:9863"/>
        <dbReference type="Rhea" id="RHEA-COMP:11604"/>
        <dbReference type="ChEBI" id="CHEBI:15378"/>
        <dbReference type="ChEBI" id="CHEBI:29999"/>
        <dbReference type="ChEBI" id="CHEBI:30616"/>
        <dbReference type="ChEBI" id="CHEBI:83421"/>
        <dbReference type="ChEBI" id="CHEBI:456216"/>
        <dbReference type="EC" id="2.7.11.1"/>
    </reaction>
</comment>
<dbReference type="PANTHER" id="PTHR27002">
    <property type="entry name" value="RECEPTOR-LIKE SERINE/THREONINE-PROTEIN KINASE SD1-8"/>
    <property type="match status" value="1"/>
</dbReference>
<keyword evidence="4" id="KW-0245">EGF-like domain</keyword>
<evidence type="ECO:0000256" key="12">
    <source>
        <dbReference type="ARBA" id="ARBA00022989"/>
    </source>
</evidence>
<dbReference type="SMART" id="SM00220">
    <property type="entry name" value="S_TKc"/>
    <property type="match status" value="1"/>
</dbReference>
<evidence type="ECO:0000256" key="5">
    <source>
        <dbReference type="ARBA" id="ARBA00022679"/>
    </source>
</evidence>
<dbReference type="CDD" id="cd01098">
    <property type="entry name" value="PAN_AP_plant"/>
    <property type="match status" value="1"/>
</dbReference>
<evidence type="ECO:0000256" key="7">
    <source>
        <dbReference type="ARBA" id="ARBA00022729"/>
    </source>
</evidence>
<dbReference type="GO" id="GO:0005524">
    <property type="term" value="F:ATP binding"/>
    <property type="evidence" value="ECO:0007669"/>
    <property type="project" value="UniProtKB-KW"/>
</dbReference>
<comment type="similarity">
    <text evidence="19">Belongs to the protein kinase superfamily. Ser/Thr protein kinase family.</text>
</comment>
<accession>A0A2C9U8W8</accession>
<evidence type="ECO:0000256" key="1">
    <source>
        <dbReference type="ARBA" id="ARBA00004251"/>
    </source>
</evidence>
<dbReference type="InterPro" id="IPR000858">
    <property type="entry name" value="S_locus_glycoprot_dom"/>
</dbReference>
<dbReference type="Gene3D" id="1.10.510.10">
    <property type="entry name" value="Transferase(Phosphotransferase) domain 1"/>
    <property type="match status" value="1"/>
</dbReference>
<dbReference type="GO" id="GO:0030246">
    <property type="term" value="F:carbohydrate binding"/>
    <property type="evidence" value="ECO:0007669"/>
    <property type="project" value="UniProtKB-KW"/>
</dbReference>
<feature type="domain" description="Bulb-type lectin" evidence="23">
    <location>
        <begin position="23"/>
        <end position="147"/>
    </location>
</feature>
<dbReference type="Pfam" id="PF00954">
    <property type="entry name" value="S_locus_glycop"/>
    <property type="match status" value="1"/>
</dbReference>
<keyword evidence="14" id="KW-1015">Disulfide bond</keyword>
<keyword evidence="26" id="KW-1185">Reference proteome</keyword>
<dbReference type="Pfam" id="PF07714">
    <property type="entry name" value="PK_Tyr_Ser-Thr"/>
    <property type="match status" value="1"/>
</dbReference>
<dbReference type="InterPro" id="IPR011009">
    <property type="entry name" value="Kinase-like_dom_sf"/>
</dbReference>
<evidence type="ECO:0000256" key="19">
    <source>
        <dbReference type="PIRNR" id="PIRNR000641"/>
    </source>
</evidence>
<evidence type="ECO:0000256" key="9">
    <source>
        <dbReference type="ARBA" id="ARBA00022741"/>
    </source>
</evidence>
<dbReference type="EMBL" id="CM004402">
    <property type="protein sequence ID" value="OAY26067.1"/>
    <property type="molecule type" value="Genomic_DNA"/>
</dbReference>
<evidence type="ECO:0000256" key="2">
    <source>
        <dbReference type="ARBA" id="ARBA00022475"/>
    </source>
</evidence>
<evidence type="ECO:0000256" key="11">
    <source>
        <dbReference type="ARBA" id="ARBA00022840"/>
    </source>
</evidence>
<evidence type="ECO:0000313" key="26">
    <source>
        <dbReference type="Proteomes" id="UP000091857"/>
    </source>
</evidence>
<dbReference type="InterPro" id="IPR008271">
    <property type="entry name" value="Ser/Thr_kinase_AS"/>
</dbReference>
<evidence type="ECO:0000256" key="21">
    <source>
        <dbReference type="SAM" id="SignalP"/>
    </source>
</evidence>
<dbReference type="InterPro" id="IPR001245">
    <property type="entry name" value="Ser-Thr/Tyr_kinase_cat_dom"/>
</dbReference>
<dbReference type="Pfam" id="PF01453">
    <property type="entry name" value="B_lectin"/>
    <property type="match status" value="1"/>
</dbReference>
<gene>
    <name evidence="25" type="ORF">MANES_16G018900v8</name>
</gene>
<dbReference type="EC" id="2.7.11.1" evidence="19"/>
<feature type="transmembrane region" description="Helical" evidence="20">
    <location>
        <begin position="439"/>
        <end position="463"/>
    </location>
</feature>
<evidence type="ECO:0000256" key="8">
    <source>
        <dbReference type="ARBA" id="ARBA00022734"/>
    </source>
</evidence>
<dbReference type="OMA" id="ARTFIND"/>
<keyword evidence="3 19" id="KW-0723">Serine/threonine-protein kinase</keyword>
<dbReference type="Pfam" id="PF11883">
    <property type="entry name" value="DUF3403"/>
    <property type="match status" value="1"/>
</dbReference>
<dbReference type="GO" id="GO:0004674">
    <property type="term" value="F:protein serine/threonine kinase activity"/>
    <property type="evidence" value="ECO:0007669"/>
    <property type="project" value="UniProtKB-KW"/>
</dbReference>
<keyword evidence="8" id="KW-0430">Lectin</keyword>
<evidence type="ECO:0000313" key="25">
    <source>
        <dbReference type="EMBL" id="OAY26067.1"/>
    </source>
</evidence>
<keyword evidence="12 20" id="KW-1133">Transmembrane helix</keyword>
<dbReference type="PANTHER" id="PTHR27002:SF808">
    <property type="entry name" value="NON-SPECIFIC SERINE_THREONINE PROTEIN KINASE"/>
    <property type="match status" value="1"/>
</dbReference>
<evidence type="ECO:0000256" key="15">
    <source>
        <dbReference type="ARBA" id="ARBA00023170"/>
    </source>
</evidence>
<evidence type="ECO:0000256" key="13">
    <source>
        <dbReference type="ARBA" id="ARBA00023136"/>
    </source>
</evidence>
<dbReference type="InterPro" id="IPR003609">
    <property type="entry name" value="Pan_app"/>
</dbReference>
<dbReference type="AlphaFoldDB" id="A0A2C9U8W8"/>
<evidence type="ECO:0000256" key="20">
    <source>
        <dbReference type="SAM" id="Phobius"/>
    </source>
</evidence>
<dbReference type="PROSITE" id="PS50011">
    <property type="entry name" value="PROTEIN_KINASE_DOM"/>
    <property type="match status" value="1"/>
</dbReference>
<dbReference type="SMART" id="SM00108">
    <property type="entry name" value="B_lectin"/>
    <property type="match status" value="1"/>
</dbReference>
<dbReference type="CDD" id="cd14066">
    <property type="entry name" value="STKc_IRAK"/>
    <property type="match status" value="1"/>
</dbReference>
<organism evidence="25 26">
    <name type="scientific">Manihot esculenta</name>
    <name type="common">Cassava</name>
    <name type="synonym">Jatropha manihot</name>
    <dbReference type="NCBI Taxonomy" id="3983"/>
    <lineage>
        <taxon>Eukaryota</taxon>
        <taxon>Viridiplantae</taxon>
        <taxon>Streptophyta</taxon>
        <taxon>Embryophyta</taxon>
        <taxon>Tracheophyta</taxon>
        <taxon>Spermatophyta</taxon>
        <taxon>Magnoliopsida</taxon>
        <taxon>eudicotyledons</taxon>
        <taxon>Gunneridae</taxon>
        <taxon>Pentapetalae</taxon>
        <taxon>rosids</taxon>
        <taxon>fabids</taxon>
        <taxon>Malpighiales</taxon>
        <taxon>Euphorbiaceae</taxon>
        <taxon>Crotonoideae</taxon>
        <taxon>Manihoteae</taxon>
        <taxon>Manihot</taxon>
    </lineage>
</organism>
<evidence type="ECO:0000256" key="18">
    <source>
        <dbReference type="ARBA" id="ARBA00048679"/>
    </source>
</evidence>
<protein>
    <recommendedName>
        <fullName evidence="19">Receptor-like serine/threonine-protein kinase</fullName>
        <ecNumber evidence="19">2.7.11.1</ecNumber>
    </recommendedName>
</protein>
<dbReference type="InterPro" id="IPR036426">
    <property type="entry name" value="Bulb-type_lectin_dom_sf"/>
</dbReference>
<evidence type="ECO:0000256" key="3">
    <source>
        <dbReference type="ARBA" id="ARBA00022527"/>
    </source>
</evidence>
<dbReference type="Gene3D" id="3.30.200.20">
    <property type="entry name" value="Phosphorylase Kinase, domain 1"/>
    <property type="match status" value="1"/>
</dbReference>
<dbReference type="Gene3D" id="2.90.10.10">
    <property type="entry name" value="Bulb-type lectin domain"/>
    <property type="match status" value="1"/>
</dbReference>
<keyword evidence="6 20" id="KW-0812">Transmembrane</keyword>
<reference evidence="26" key="1">
    <citation type="journal article" date="2016" name="Nat. Biotechnol.">
        <title>Sequencing wild and cultivated cassava and related species reveals extensive interspecific hybridization and genetic diversity.</title>
        <authorList>
            <person name="Bredeson J.V."/>
            <person name="Lyons J.B."/>
            <person name="Prochnik S.E."/>
            <person name="Wu G.A."/>
            <person name="Ha C.M."/>
            <person name="Edsinger-Gonzales E."/>
            <person name="Grimwood J."/>
            <person name="Schmutz J."/>
            <person name="Rabbi I.Y."/>
            <person name="Egesi C."/>
            <person name="Nauluvula P."/>
            <person name="Lebot V."/>
            <person name="Ndunguru J."/>
            <person name="Mkamilo G."/>
            <person name="Bart R.S."/>
            <person name="Setter T.L."/>
            <person name="Gleadow R.M."/>
            <person name="Kulakow P."/>
            <person name="Ferguson M.E."/>
            <person name="Rounsley S."/>
            <person name="Rokhsar D.S."/>
        </authorList>
    </citation>
    <scope>NUCLEOTIDE SEQUENCE [LARGE SCALE GENOMIC DNA]</scope>
    <source>
        <strain evidence="26">cv. AM560-2</strain>
    </source>
</reference>
<dbReference type="InterPro" id="IPR000719">
    <property type="entry name" value="Prot_kinase_dom"/>
</dbReference>
<keyword evidence="5 19" id="KW-0808">Transferase</keyword>
<feature type="chain" id="PRO_5013379295" description="Receptor-like serine/threonine-protein kinase" evidence="21">
    <location>
        <begin position="23"/>
        <end position="832"/>
    </location>
</feature>
<dbReference type="GO" id="GO:0005886">
    <property type="term" value="C:plasma membrane"/>
    <property type="evidence" value="ECO:0007669"/>
    <property type="project" value="UniProtKB-SubCell"/>
</dbReference>
<keyword evidence="15" id="KW-0675">Receptor</keyword>
<evidence type="ECO:0000259" key="24">
    <source>
        <dbReference type="PROSITE" id="PS50948"/>
    </source>
</evidence>
<evidence type="ECO:0000259" key="22">
    <source>
        <dbReference type="PROSITE" id="PS50011"/>
    </source>
</evidence>
<dbReference type="SUPFAM" id="SSF51110">
    <property type="entry name" value="alpha-D-mannose-specific plant lectins"/>
    <property type="match status" value="1"/>
</dbReference>
<evidence type="ECO:0000256" key="10">
    <source>
        <dbReference type="ARBA" id="ARBA00022777"/>
    </source>
</evidence>
<dbReference type="Proteomes" id="UP000091857">
    <property type="component" value="Chromosome 16"/>
</dbReference>
<dbReference type="FunFam" id="1.10.510.10:FF:000060">
    <property type="entry name" value="G-type lectin S-receptor-like serine/threonine-protein kinase"/>
    <property type="match status" value="1"/>
</dbReference>
<keyword evidence="11 19" id="KW-0067">ATP-binding</keyword>
<dbReference type="InterPro" id="IPR001480">
    <property type="entry name" value="Bulb-type_lectin_dom"/>
</dbReference>
<dbReference type="Gramene" id="Manes.16G018900.1.v8.1">
    <property type="protein sequence ID" value="Manes.16G018900.1.v8.1.CDS"/>
    <property type="gene ID" value="Manes.16G018900.v8.1"/>
</dbReference>
<dbReference type="CDD" id="cd00028">
    <property type="entry name" value="B_lectin"/>
    <property type="match status" value="1"/>
</dbReference>
<keyword evidence="9 19" id="KW-0547">Nucleotide-binding</keyword>
<dbReference type="SMART" id="SM00473">
    <property type="entry name" value="PAN_AP"/>
    <property type="match status" value="1"/>
</dbReference>
<feature type="signal peptide" evidence="21">
    <location>
        <begin position="1"/>
        <end position="22"/>
    </location>
</feature>
<proteinExistence type="inferred from homology"/>
<keyword evidence="2" id="KW-1003">Cell membrane</keyword>
<dbReference type="PIRSF" id="PIRSF000641">
    <property type="entry name" value="SRK"/>
    <property type="match status" value="1"/>
</dbReference>
<dbReference type="InterPro" id="IPR024171">
    <property type="entry name" value="SRK-like_kinase"/>
</dbReference>
<keyword evidence="10 19" id="KW-0418">Kinase</keyword>
<keyword evidence="16" id="KW-0325">Glycoprotein</keyword>
<dbReference type="FunFam" id="2.90.10.10:FF:000005">
    <property type="entry name" value="G-type lectin S-receptor-like serine/threonine-protein kinase"/>
    <property type="match status" value="1"/>
</dbReference>
<dbReference type="GO" id="GO:0106310">
    <property type="term" value="F:protein serine kinase activity"/>
    <property type="evidence" value="ECO:0007669"/>
    <property type="project" value="RHEA"/>
</dbReference>
<dbReference type="PROSITE" id="PS50927">
    <property type="entry name" value="BULB_LECTIN"/>
    <property type="match status" value="1"/>
</dbReference>
<keyword evidence="13 20" id="KW-0472">Membrane</keyword>
<evidence type="ECO:0000256" key="4">
    <source>
        <dbReference type="ARBA" id="ARBA00022536"/>
    </source>
</evidence>
<evidence type="ECO:0000256" key="14">
    <source>
        <dbReference type="ARBA" id="ARBA00023157"/>
    </source>
</evidence>
<dbReference type="PROSITE" id="PS50948">
    <property type="entry name" value="PAN"/>
    <property type="match status" value="1"/>
</dbReference>
<feature type="domain" description="Apple" evidence="24">
    <location>
        <begin position="337"/>
        <end position="420"/>
    </location>
</feature>
<sequence length="832" mass="93891">MASRDLFFQSFLLFILFSFCVSDDTLQATQMIKDGNFLISKENTFALGFFSPGSSSYRYLGIWFHKIPEQTVVWVANRNFPIHGFSGILSINPHGNLAIHADHEQKLQVWSTNVSVEATESCTAQLLDSGNLVLVQGRSKRIVWQSFDYPTDTIIKGMKLGINWRQGLDWSLTSWRSADDPGTGNYSAKVETSGSPQYFIYNGDKRRWRSVSWPWPWKTLPNLSNYSFVNNQDEIYFTFSGDLNSSIVRIRMDYSGLIKWSIWHEGDGQWKEFWSAPKSLCDFYGYCGAYSNCYLSNGLTFECSCLPGYEPKSPRDWRLRDGSGGCVRKRLESSSLCGNGEGFVKVEHVKLPDSSAAVWVDMSMSRSDCEQECKRNCSCAAYASIPIAGKGMGCLAWYGALIDTINFEDQSKNDLYVRVDALELAELARSSKGFLETKGMVAILVFSSVSAWFVISIFVYLWLYNRRKGTTRETRNKRLVYSIDTLPEDGLSGIESHPHLEFFCFSAILHATNNFSPANILGQGGFGPVYKGLLPNGQEVAVKRLSKNSRQGVEEFKNEVMLIAKLQHRNLVKLLGCCIEKEEQMLVYEYLPNKSLDSFLFDETRSFLLDWKKRFNIIIGIARGILYLHQDSSLRIIHRDLKCSNILLDGDMNPKISDFGMARTFINDQLHDKTNRVVGTYGYMSPEYAVFGKFSIKSDVFSFGVILLEIISGKKSNGFNVEDASLSLIGHVWELWSEDKALELVDSSLKDSYVTNEVLRCIQIGLLCVQEDAIDRPTMLVVVLMLNSEMALPSPKQPAFIFRKSINNSNSTVGEEGSCSVNELTITGVVTR</sequence>
<dbReference type="SUPFAM" id="SSF56112">
    <property type="entry name" value="Protein kinase-like (PK-like)"/>
    <property type="match status" value="1"/>
</dbReference>
<evidence type="ECO:0000259" key="23">
    <source>
        <dbReference type="PROSITE" id="PS50927"/>
    </source>
</evidence>
<keyword evidence="7 21" id="KW-0732">Signal</keyword>
<dbReference type="GO" id="GO:0048544">
    <property type="term" value="P:recognition of pollen"/>
    <property type="evidence" value="ECO:0007669"/>
    <property type="project" value="InterPro"/>
</dbReference>
<name>A0A2C9U8W8_MANES</name>
<feature type="domain" description="Protein kinase" evidence="22">
    <location>
        <begin position="515"/>
        <end position="800"/>
    </location>
</feature>
<comment type="caution">
    <text evidence="25">The sequence shown here is derived from an EMBL/GenBank/DDBJ whole genome shotgun (WGS) entry which is preliminary data.</text>
</comment>
<evidence type="ECO:0000256" key="6">
    <source>
        <dbReference type="ARBA" id="ARBA00022692"/>
    </source>
</evidence>
<evidence type="ECO:0000256" key="17">
    <source>
        <dbReference type="ARBA" id="ARBA00047899"/>
    </source>
</evidence>
<dbReference type="InterPro" id="IPR021820">
    <property type="entry name" value="S-locus_recpt_kinase_C"/>
</dbReference>
<comment type="catalytic activity">
    <reaction evidence="17 19">
        <text>L-threonyl-[protein] + ATP = O-phospho-L-threonyl-[protein] + ADP + H(+)</text>
        <dbReference type="Rhea" id="RHEA:46608"/>
        <dbReference type="Rhea" id="RHEA-COMP:11060"/>
        <dbReference type="Rhea" id="RHEA-COMP:11605"/>
        <dbReference type="ChEBI" id="CHEBI:15378"/>
        <dbReference type="ChEBI" id="CHEBI:30013"/>
        <dbReference type="ChEBI" id="CHEBI:30616"/>
        <dbReference type="ChEBI" id="CHEBI:61977"/>
        <dbReference type="ChEBI" id="CHEBI:456216"/>
        <dbReference type="EC" id="2.7.11.1"/>
    </reaction>
</comment>
<dbReference type="PROSITE" id="PS00108">
    <property type="entry name" value="PROTEIN_KINASE_ST"/>
    <property type="match status" value="1"/>
</dbReference>
<dbReference type="Pfam" id="PF08276">
    <property type="entry name" value="PAN_2"/>
    <property type="match status" value="1"/>
</dbReference>
<evidence type="ECO:0000256" key="16">
    <source>
        <dbReference type="ARBA" id="ARBA00023180"/>
    </source>
</evidence>
<dbReference type="FunFam" id="3.30.200.20:FF:000330">
    <property type="entry name" value="G-type lectin S-receptor-like serine/threonine-protein kinase At4g03230"/>
    <property type="match status" value="1"/>
</dbReference>
<comment type="subcellular location">
    <subcellularLocation>
        <location evidence="1">Cell membrane</location>
        <topology evidence="1">Single-pass type I membrane protein</topology>
    </subcellularLocation>
</comment>